<dbReference type="AlphaFoldDB" id="A0AAV0WXX9"/>
<evidence type="ECO:0000313" key="3">
    <source>
        <dbReference type="EMBL" id="CAI6360775.1"/>
    </source>
</evidence>
<keyword evidence="4" id="KW-1185">Reference proteome</keyword>
<feature type="region of interest" description="Disordered" evidence="2">
    <location>
        <begin position="751"/>
        <end position="807"/>
    </location>
</feature>
<evidence type="ECO:0000256" key="1">
    <source>
        <dbReference type="SAM" id="Coils"/>
    </source>
</evidence>
<feature type="region of interest" description="Disordered" evidence="2">
    <location>
        <begin position="217"/>
        <end position="254"/>
    </location>
</feature>
<feature type="compositionally biased region" description="Polar residues" evidence="2">
    <location>
        <begin position="176"/>
        <end position="189"/>
    </location>
</feature>
<dbReference type="EMBL" id="CARXXK010000003">
    <property type="protein sequence ID" value="CAI6360775.1"/>
    <property type="molecule type" value="Genomic_DNA"/>
</dbReference>
<evidence type="ECO:0000256" key="2">
    <source>
        <dbReference type="SAM" id="MobiDB-lite"/>
    </source>
</evidence>
<organism evidence="3 4">
    <name type="scientific">Macrosiphum euphorbiae</name>
    <name type="common">potato aphid</name>
    <dbReference type="NCBI Taxonomy" id="13131"/>
    <lineage>
        <taxon>Eukaryota</taxon>
        <taxon>Metazoa</taxon>
        <taxon>Ecdysozoa</taxon>
        <taxon>Arthropoda</taxon>
        <taxon>Hexapoda</taxon>
        <taxon>Insecta</taxon>
        <taxon>Pterygota</taxon>
        <taxon>Neoptera</taxon>
        <taxon>Paraneoptera</taxon>
        <taxon>Hemiptera</taxon>
        <taxon>Sternorrhyncha</taxon>
        <taxon>Aphidomorpha</taxon>
        <taxon>Aphidoidea</taxon>
        <taxon>Aphididae</taxon>
        <taxon>Macrosiphini</taxon>
        <taxon>Macrosiphum</taxon>
    </lineage>
</organism>
<name>A0AAV0WXX9_9HEMI</name>
<feature type="region of interest" description="Disordered" evidence="2">
    <location>
        <begin position="561"/>
        <end position="581"/>
    </location>
</feature>
<dbReference type="Proteomes" id="UP001160148">
    <property type="component" value="Unassembled WGS sequence"/>
</dbReference>
<sequence>MDGEIAASAAGADDEIPAKVQLNLNVEETAGGCGSDSGVDVTPAVSCDSSLASGCYDPCKSPLGPFSPTETGGPSSLPCYPTAISYSRPSTPTWRRSADRQPCKLPASMSSSFHFETARNSPPRAEPPKKTDLNAAAKQSKVSTVKKLVSTYDMVKSLDKFATLPRRRRKSKENLAVTSATPAGTTVTPTMPREPSLNRAASLRRKHIEQGALAHLNGVGSGGGGGGGGSGSIAGTTLPVKPALPKSTRPPPVASRTKIYHEVCSQTYLTSEDITKVLSGFILPPIENRVETNDAEVQVDLVEKRINALETELKEKTEQLDCRTKKFNEQQECLKNLQERLNHDDLDTCRQIDAYSLRLCNIFQINNCVDPSPSNILEILENQVTTTSSVINEQQKELSHLKTLCTSLHRDLEKSYAAQKSLLQANQASEMESSEIQDFLQAEKAMLSDTIKELEKEVKDYKEQLAIKGKEASKTMDQCTHLVRISEQRRQENLSLQAKMRVMENKSRELLQQQEATVSSAVVGLSGLGGRLDALLDRLVKSYSISEVDIEDEVYFNEAYTNGDSSSDSEQMNSSSNKSDSKSLMSAIVSAIKSAPTNWHKGKIDKNFTGSTKSQESPCSPNPPCSPKKRLQTSESMKELQRTYHPPICKRNGSTGDLLSQTDSLDDCSDLQSAESESLNNLSDAIVARQQLELSMNNTSTGNFDFEFLEDFRAPDADLLDQVIDLDNTVTKLLKVITLVQTNSKEQPLHAERHEIKYTNGVNGKSRQYSSQSPLIHDSDESSYKRPPIVPMQELNSSSPKALNGIM</sequence>
<comment type="caution">
    <text evidence="3">The sequence shown here is derived from an EMBL/GenBank/DDBJ whole genome shotgun (WGS) entry which is preliminary data.</text>
</comment>
<proteinExistence type="predicted"/>
<feature type="coiled-coil region" evidence="1">
    <location>
        <begin position="437"/>
        <end position="513"/>
    </location>
</feature>
<reference evidence="3 4" key="1">
    <citation type="submission" date="2023-01" db="EMBL/GenBank/DDBJ databases">
        <authorList>
            <person name="Whitehead M."/>
        </authorList>
    </citation>
    <scope>NUCLEOTIDE SEQUENCE [LARGE SCALE GENOMIC DNA]</scope>
</reference>
<feature type="region of interest" description="Disordered" evidence="2">
    <location>
        <begin position="166"/>
        <end position="194"/>
    </location>
</feature>
<feature type="region of interest" description="Disordered" evidence="2">
    <location>
        <begin position="600"/>
        <end position="656"/>
    </location>
</feature>
<feature type="coiled-coil region" evidence="1">
    <location>
        <begin position="292"/>
        <end position="326"/>
    </location>
</feature>
<gene>
    <name evidence="3" type="ORF">MEUPH1_LOCUS16035</name>
</gene>
<protein>
    <submittedName>
        <fullName evidence="3">Uncharacterized protein</fullName>
    </submittedName>
</protein>
<feature type="region of interest" description="Disordered" evidence="2">
    <location>
        <begin position="113"/>
        <end position="138"/>
    </location>
</feature>
<accession>A0AAV0WXX9</accession>
<feature type="compositionally biased region" description="Low complexity" evidence="2">
    <location>
        <begin position="565"/>
        <end position="581"/>
    </location>
</feature>
<keyword evidence="1" id="KW-0175">Coiled coil</keyword>
<evidence type="ECO:0000313" key="4">
    <source>
        <dbReference type="Proteomes" id="UP001160148"/>
    </source>
</evidence>
<feature type="compositionally biased region" description="Polar residues" evidence="2">
    <location>
        <begin position="760"/>
        <end position="774"/>
    </location>
</feature>
<feature type="compositionally biased region" description="Gly residues" evidence="2">
    <location>
        <begin position="219"/>
        <end position="232"/>
    </location>
</feature>